<feature type="compositionally biased region" description="Basic residues" evidence="1">
    <location>
        <begin position="31"/>
        <end position="44"/>
    </location>
</feature>
<dbReference type="EMBL" id="CAJOAX010001745">
    <property type="protein sequence ID" value="CAF3742175.1"/>
    <property type="molecule type" value="Genomic_DNA"/>
</dbReference>
<sequence length="112" mass="12613">MGKSHDSPPTTTFRHVSLANIATAFLSERKTSRRHSSGYRKKRLTSKDKSTSNSKHQSNYSNTTNNVIGQRLLTQNTEDGLATVFMVNFSTTSTNNKHRTNLVIKIIIFIDL</sequence>
<dbReference type="Proteomes" id="UP000663882">
    <property type="component" value="Unassembled WGS sequence"/>
</dbReference>
<evidence type="ECO:0000313" key="6">
    <source>
        <dbReference type="EMBL" id="CAF3742175.1"/>
    </source>
</evidence>
<evidence type="ECO:0000313" key="4">
    <source>
        <dbReference type="EMBL" id="CAF1162681.1"/>
    </source>
</evidence>
<accession>A0A818XR76</accession>
<feature type="compositionally biased region" description="Polar residues" evidence="1">
    <location>
        <begin position="51"/>
        <end position="67"/>
    </location>
</feature>
<feature type="region of interest" description="Disordered" evidence="1">
    <location>
        <begin position="27"/>
        <end position="67"/>
    </location>
</feature>
<organism evidence="6 7">
    <name type="scientific">Rotaria sordida</name>
    <dbReference type="NCBI Taxonomy" id="392033"/>
    <lineage>
        <taxon>Eukaryota</taxon>
        <taxon>Metazoa</taxon>
        <taxon>Spiralia</taxon>
        <taxon>Gnathifera</taxon>
        <taxon>Rotifera</taxon>
        <taxon>Eurotatoria</taxon>
        <taxon>Bdelloidea</taxon>
        <taxon>Philodinida</taxon>
        <taxon>Philodinidae</taxon>
        <taxon>Rotaria</taxon>
    </lineage>
</organism>
<evidence type="ECO:0000256" key="1">
    <source>
        <dbReference type="SAM" id="MobiDB-lite"/>
    </source>
</evidence>
<dbReference type="EMBL" id="CAJOBD010000025">
    <property type="protein sequence ID" value="CAF3541011.1"/>
    <property type="molecule type" value="Genomic_DNA"/>
</dbReference>
<evidence type="ECO:0000313" key="2">
    <source>
        <dbReference type="EMBL" id="CAF0852259.1"/>
    </source>
</evidence>
<dbReference type="EMBL" id="CAJNOT010000125">
    <property type="protein sequence ID" value="CAF0852259.1"/>
    <property type="molecule type" value="Genomic_DNA"/>
</dbReference>
<dbReference type="Proteomes" id="UP000663836">
    <property type="component" value="Unassembled WGS sequence"/>
</dbReference>
<dbReference type="Proteomes" id="UP000663864">
    <property type="component" value="Unassembled WGS sequence"/>
</dbReference>
<reference evidence="6" key="1">
    <citation type="submission" date="2021-02" db="EMBL/GenBank/DDBJ databases">
        <authorList>
            <person name="Nowell W R."/>
        </authorList>
    </citation>
    <scope>NUCLEOTIDE SEQUENCE</scope>
</reference>
<gene>
    <name evidence="5" type="ORF">JBS370_LOCUS858</name>
    <name evidence="6" type="ORF">OTI717_LOCUS15084</name>
    <name evidence="3" type="ORF">RFH988_LOCUS9420</name>
    <name evidence="4" type="ORF">SEV965_LOCUS19062</name>
    <name evidence="2" type="ORF">ZHD862_LOCUS4936</name>
</gene>
<evidence type="ECO:0000313" key="3">
    <source>
        <dbReference type="EMBL" id="CAF0909707.1"/>
    </source>
</evidence>
<dbReference type="EMBL" id="CAJNOU010001168">
    <property type="protein sequence ID" value="CAF1162681.1"/>
    <property type="molecule type" value="Genomic_DNA"/>
</dbReference>
<dbReference type="Proteomes" id="UP000663889">
    <property type="component" value="Unassembled WGS sequence"/>
</dbReference>
<dbReference type="AlphaFoldDB" id="A0A818XR76"/>
<name>A0A818XR76_9BILA</name>
<comment type="caution">
    <text evidence="6">The sequence shown here is derived from an EMBL/GenBank/DDBJ whole genome shotgun (WGS) entry which is preliminary data.</text>
</comment>
<proteinExistence type="predicted"/>
<protein>
    <submittedName>
        <fullName evidence="6">Uncharacterized protein</fullName>
    </submittedName>
</protein>
<dbReference type="Proteomes" id="UP000663823">
    <property type="component" value="Unassembled WGS sequence"/>
</dbReference>
<dbReference type="EMBL" id="CAJNOO010000335">
    <property type="protein sequence ID" value="CAF0909707.1"/>
    <property type="molecule type" value="Genomic_DNA"/>
</dbReference>
<evidence type="ECO:0000313" key="5">
    <source>
        <dbReference type="EMBL" id="CAF3541011.1"/>
    </source>
</evidence>
<dbReference type="OrthoDB" id="10045398at2759"/>
<evidence type="ECO:0000313" key="7">
    <source>
        <dbReference type="Proteomes" id="UP000663823"/>
    </source>
</evidence>